<keyword evidence="2" id="KW-1003">Cell membrane</keyword>
<dbReference type="CDD" id="cd06580">
    <property type="entry name" value="TM_PBP1_transp_TpRbsC_like"/>
    <property type="match status" value="1"/>
</dbReference>
<evidence type="ECO:0000256" key="6">
    <source>
        <dbReference type="SAM" id="Phobius"/>
    </source>
</evidence>
<evidence type="ECO:0000256" key="2">
    <source>
        <dbReference type="ARBA" id="ARBA00022475"/>
    </source>
</evidence>
<dbReference type="PANTHER" id="PTHR47089:SF1">
    <property type="entry name" value="GUANOSINE ABC TRANSPORTER PERMEASE PROTEIN NUPP"/>
    <property type="match status" value="1"/>
</dbReference>
<evidence type="ECO:0000256" key="3">
    <source>
        <dbReference type="ARBA" id="ARBA00022692"/>
    </source>
</evidence>
<name>A0ABW3DD21_9BACL</name>
<dbReference type="InterPro" id="IPR001851">
    <property type="entry name" value="ABC_transp_permease"/>
</dbReference>
<feature type="transmembrane region" description="Helical" evidence="6">
    <location>
        <begin position="141"/>
        <end position="159"/>
    </location>
</feature>
<feature type="transmembrane region" description="Helical" evidence="6">
    <location>
        <begin position="108"/>
        <end position="129"/>
    </location>
</feature>
<keyword evidence="8" id="KW-1185">Reference proteome</keyword>
<feature type="transmembrane region" description="Helical" evidence="6">
    <location>
        <begin position="239"/>
        <end position="263"/>
    </location>
</feature>
<evidence type="ECO:0000256" key="5">
    <source>
        <dbReference type="ARBA" id="ARBA00023136"/>
    </source>
</evidence>
<protein>
    <submittedName>
        <fullName evidence="7">ABC transporter permease</fullName>
    </submittedName>
</protein>
<feature type="transmembrane region" description="Helical" evidence="6">
    <location>
        <begin position="7"/>
        <end position="32"/>
    </location>
</feature>
<dbReference type="Proteomes" id="UP001597120">
    <property type="component" value="Unassembled WGS sequence"/>
</dbReference>
<keyword evidence="5 6" id="KW-0472">Membrane</keyword>
<comment type="caution">
    <text evidence="7">The sequence shown here is derived from an EMBL/GenBank/DDBJ whole genome shotgun (WGS) entry which is preliminary data.</text>
</comment>
<reference evidence="8" key="1">
    <citation type="journal article" date="2019" name="Int. J. Syst. Evol. Microbiol.">
        <title>The Global Catalogue of Microorganisms (GCM) 10K type strain sequencing project: providing services to taxonomists for standard genome sequencing and annotation.</title>
        <authorList>
            <consortium name="The Broad Institute Genomics Platform"/>
            <consortium name="The Broad Institute Genome Sequencing Center for Infectious Disease"/>
            <person name="Wu L."/>
            <person name="Ma J."/>
        </authorList>
    </citation>
    <scope>NUCLEOTIDE SEQUENCE [LARGE SCALE GENOMIC DNA]</scope>
    <source>
        <strain evidence="8">CCUG 57263</strain>
    </source>
</reference>
<comment type="subcellular location">
    <subcellularLocation>
        <location evidence="1">Cell membrane</location>
        <topology evidence="1">Multi-pass membrane protein</topology>
    </subcellularLocation>
</comment>
<feature type="transmembrane region" description="Helical" evidence="6">
    <location>
        <begin position="52"/>
        <end position="74"/>
    </location>
</feature>
<accession>A0ABW3DD21</accession>
<keyword evidence="3 6" id="KW-0812">Transmembrane</keyword>
<gene>
    <name evidence="7" type="ORF">ACFQ03_14720</name>
</gene>
<keyword evidence="4 6" id="KW-1133">Transmembrane helix</keyword>
<evidence type="ECO:0000256" key="4">
    <source>
        <dbReference type="ARBA" id="ARBA00022989"/>
    </source>
</evidence>
<feature type="transmembrane region" description="Helical" evidence="6">
    <location>
        <begin position="319"/>
        <end position="340"/>
    </location>
</feature>
<sequence length="353" mass="37406">MRTSKGLVLELSGIVLAVVMALLCGFVVILFTSSEPLTAISALLLDPISSTFNIGTILNKAVPLIFTGLALSVVLQSGVFSMGAEGQLYIGAFIGAIAGVYLPGLSPWIHFPLVIVCALVGGAIFGAIPGILKAYLNANEIVTTLMLNYVAILTTSYFVNNQFKAVDGGGYARMENINPDILLAKIFPGMNAHAGILIAIGAVIFVYILMYKTPIGYELRLVGKNGHFARYGGIATRKVIVISVMISGALAGLAGIVEVLGIHSTFKESFSASLGFDGIIIALLARNHPIGVLIAALFYAYIQVGAQTMQFGSDMPREVAVIIQVMLVLLVSAQAIFTFIKQRYAKTSQKAVK</sequence>
<dbReference type="EMBL" id="JBHTIU010000047">
    <property type="protein sequence ID" value="MFD0870407.1"/>
    <property type="molecule type" value="Genomic_DNA"/>
</dbReference>
<dbReference type="PANTHER" id="PTHR47089">
    <property type="entry name" value="ABC TRANSPORTER, PERMEASE PROTEIN"/>
    <property type="match status" value="1"/>
</dbReference>
<organism evidence="7 8">
    <name type="scientific">Paenibacillus residui</name>
    <dbReference type="NCBI Taxonomy" id="629724"/>
    <lineage>
        <taxon>Bacteria</taxon>
        <taxon>Bacillati</taxon>
        <taxon>Bacillota</taxon>
        <taxon>Bacilli</taxon>
        <taxon>Bacillales</taxon>
        <taxon>Paenibacillaceae</taxon>
        <taxon>Paenibacillus</taxon>
    </lineage>
</organism>
<dbReference type="Pfam" id="PF02653">
    <property type="entry name" value="BPD_transp_2"/>
    <property type="match status" value="1"/>
</dbReference>
<evidence type="ECO:0000313" key="8">
    <source>
        <dbReference type="Proteomes" id="UP001597120"/>
    </source>
</evidence>
<evidence type="ECO:0000256" key="1">
    <source>
        <dbReference type="ARBA" id="ARBA00004651"/>
    </source>
</evidence>
<dbReference type="RefSeq" id="WP_379289044.1">
    <property type="nucleotide sequence ID" value="NZ_JBHTIU010000047.1"/>
</dbReference>
<evidence type="ECO:0000313" key="7">
    <source>
        <dbReference type="EMBL" id="MFD0870407.1"/>
    </source>
</evidence>
<feature type="transmembrane region" description="Helical" evidence="6">
    <location>
        <begin position="192"/>
        <end position="211"/>
    </location>
</feature>
<proteinExistence type="predicted"/>
<feature type="transmembrane region" description="Helical" evidence="6">
    <location>
        <begin position="86"/>
        <end position="102"/>
    </location>
</feature>